<dbReference type="PANTHER" id="PTHR38459">
    <property type="entry name" value="PROPHAGE BACTOPRENOL-LINKED GLUCOSE TRANSLOCASE HOMOLOG"/>
    <property type="match status" value="1"/>
</dbReference>
<dbReference type="EMBL" id="BAQP01000430">
    <property type="protein sequence ID" value="GBQ30975.1"/>
    <property type="molecule type" value="Genomic_DNA"/>
</dbReference>
<dbReference type="PANTHER" id="PTHR38459:SF1">
    <property type="entry name" value="PROPHAGE BACTOPRENOL-LINKED GLUCOSE TRANSLOCASE HOMOLOG"/>
    <property type="match status" value="1"/>
</dbReference>
<feature type="transmembrane region" description="Helical" evidence="6">
    <location>
        <begin position="50"/>
        <end position="71"/>
    </location>
</feature>
<evidence type="ECO:0000256" key="3">
    <source>
        <dbReference type="ARBA" id="ARBA00022692"/>
    </source>
</evidence>
<organism evidence="8 9">
    <name type="scientific">Gluconacetobacter sacchari DSM 12717</name>
    <dbReference type="NCBI Taxonomy" id="1307940"/>
    <lineage>
        <taxon>Bacteria</taxon>
        <taxon>Pseudomonadati</taxon>
        <taxon>Pseudomonadota</taxon>
        <taxon>Alphaproteobacteria</taxon>
        <taxon>Acetobacterales</taxon>
        <taxon>Acetobacteraceae</taxon>
        <taxon>Gluconacetobacter</taxon>
    </lineage>
</organism>
<evidence type="ECO:0000313" key="9">
    <source>
        <dbReference type="Proteomes" id="UP001060895"/>
    </source>
</evidence>
<comment type="caution">
    <text evidence="8">The sequence shown here is derived from an EMBL/GenBank/DDBJ whole genome shotgun (WGS) entry which is preliminary data.</text>
</comment>
<sequence>MPDSPAPTAAAPDRKGSLRARIVPFVKFGIVGGMGLMWDTLAVYGLRPLLGLSAAAVLAYFIAATMNWLANRLWTFRHVVHADRPLVQWARYLMANALGFVLNRGMVFTLFLLVPPCRTFPVLALAAGALAGLAANFTLSHRVVFRHRRTDA</sequence>
<accession>A0ABQ0PC42</accession>
<feature type="domain" description="GtrA/DPMS transmembrane" evidence="7">
    <location>
        <begin position="27"/>
        <end position="145"/>
    </location>
</feature>
<gene>
    <name evidence="8" type="ORF">AA12717_3635</name>
</gene>
<dbReference type="Proteomes" id="UP001060895">
    <property type="component" value="Unassembled WGS sequence"/>
</dbReference>
<name>A0ABQ0PC42_9PROT</name>
<evidence type="ECO:0000313" key="8">
    <source>
        <dbReference type="EMBL" id="GBQ30975.1"/>
    </source>
</evidence>
<dbReference type="InterPro" id="IPR051401">
    <property type="entry name" value="GtrA_CellWall_Glycosyl"/>
</dbReference>
<evidence type="ECO:0000256" key="2">
    <source>
        <dbReference type="ARBA" id="ARBA00009399"/>
    </source>
</evidence>
<comment type="subcellular location">
    <subcellularLocation>
        <location evidence="1">Membrane</location>
        <topology evidence="1">Multi-pass membrane protein</topology>
    </subcellularLocation>
</comment>
<protein>
    <recommendedName>
        <fullName evidence="7">GtrA/DPMS transmembrane domain-containing protein</fullName>
    </recommendedName>
</protein>
<feature type="transmembrane region" description="Helical" evidence="6">
    <location>
        <begin position="22"/>
        <end position="44"/>
    </location>
</feature>
<reference evidence="8" key="1">
    <citation type="submission" date="2013-04" db="EMBL/GenBank/DDBJ databases">
        <title>The genome sequencing project of 58 acetic acid bacteria.</title>
        <authorList>
            <person name="Okamoto-Kainuma A."/>
            <person name="Ishikawa M."/>
            <person name="Umino S."/>
            <person name="Koizumi Y."/>
            <person name="Shiwa Y."/>
            <person name="Yoshikawa H."/>
            <person name="Matsutani M."/>
            <person name="Matsushita K."/>
        </authorList>
    </citation>
    <scope>NUCLEOTIDE SEQUENCE</scope>
    <source>
        <strain evidence="8">DSM 12717</strain>
    </source>
</reference>
<feature type="transmembrane region" description="Helical" evidence="6">
    <location>
        <begin position="120"/>
        <end position="139"/>
    </location>
</feature>
<dbReference type="Pfam" id="PF04138">
    <property type="entry name" value="GtrA_DPMS_TM"/>
    <property type="match status" value="1"/>
</dbReference>
<feature type="transmembrane region" description="Helical" evidence="6">
    <location>
        <begin position="92"/>
        <end position="114"/>
    </location>
</feature>
<evidence type="ECO:0000256" key="1">
    <source>
        <dbReference type="ARBA" id="ARBA00004141"/>
    </source>
</evidence>
<proteinExistence type="inferred from homology"/>
<keyword evidence="4 6" id="KW-1133">Transmembrane helix</keyword>
<dbReference type="InterPro" id="IPR007267">
    <property type="entry name" value="GtrA_DPMS_TM"/>
</dbReference>
<evidence type="ECO:0000256" key="5">
    <source>
        <dbReference type="ARBA" id="ARBA00023136"/>
    </source>
</evidence>
<evidence type="ECO:0000256" key="6">
    <source>
        <dbReference type="SAM" id="Phobius"/>
    </source>
</evidence>
<keyword evidence="9" id="KW-1185">Reference proteome</keyword>
<keyword evidence="3 6" id="KW-0812">Transmembrane</keyword>
<keyword evidence="5 6" id="KW-0472">Membrane</keyword>
<dbReference type="RefSeq" id="WP_264813285.1">
    <property type="nucleotide sequence ID" value="NZ_BAQP01000430.1"/>
</dbReference>
<comment type="similarity">
    <text evidence="2">Belongs to the GtrA family.</text>
</comment>
<evidence type="ECO:0000256" key="4">
    <source>
        <dbReference type="ARBA" id="ARBA00022989"/>
    </source>
</evidence>
<evidence type="ECO:0000259" key="7">
    <source>
        <dbReference type="Pfam" id="PF04138"/>
    </source>
</evidence>